<comment type="caution">
    <text evidence="1">The sequence shown here is derived from an EMBL/GenBank/DDBJ whole genome shotgun (WGS) entry which is preliminary data.</text>
</comment>
<feature type="non-terminal residue" evidence="1">
    <location>
        <position position="1"/>
    </location>
</feature>
<protein>
    <submittedName>
        <fullName evidence="1">12003_t:CDS:1</fullName>
    </submittedName>
</protein>
<dbReference type="Proteomes" id="UP000789920">
    <property type="component" value="Unassembled WGS sequence"/>
</dbReference>
<accession>A0ACA9QB80</accession>
<sequence length="292" mass="34297">LEHEKVERRKELNIIDPSDRKLLMQEFSQVAYLSPSIKRNESAKKLLEMKKVIKFEITSEKIYVEVKSKSSSRFIYTICVYGQPTDICCQCFDFLQTGILCKHLHAAALYINKLHKQEQYIYLPEITFSTYQEAQQIYYNQYADRSEMLIKHILEINALVTSPFNIPESTEPISNEVNIDTLNTTAICKQEFKEFLESTLRSLQILQENSILFQNLIESEQLSMQELYNMNDNRTLMTHLRDLIASSSFKEVQNLVDIMYKDTNPHRRVTSGANILPLEREIKQQRRQSYKS</sequence>
<gene>
    <name evidence="1" type="ORF">RPERSI_LOCUS13118</name>
</gene>
<proteinExistence type="predicted"/>
<organism evidence="1 2">
    <name type="scientific">Racocetra persica</name>
    <dbReference type="NCBI Taxonomy" id="160502"/>
    <lineage>
        <taxon>Eukaryota</taxon>
        <taxon>Fungi</taxon>
        <taxon>Fungi incertae sedis</taxon>
        <taxon>Mucoromycota</taxon>
        <taxon>Glomeromycotina</taxon>
        <taxon>Glomeromycetes</taxon>
        <taxon>Diversisporales</taxon>
        <taxon>Gigasporaceae</taxon>
        <taxon>Racocetra</taxon>
    </lineage>
</organism>
<evidence type="ECO:0000313" key="2">
    <source>
        <dbReference type="Proteomes" id="UP000789920"/>
    </source>
</evidence>
<name>A0ACA9QB80_9GLOM</name>
<keyword evidence="2" id="KW-1185">Reference proteome</keyword>
<reference evidence="1" key="1">
    <citation type="submission" date="2021-06" db="EMBL/GenBank/DDBJ databases">
        <authorList>
            <person name="Kallberg Y."/>
            <person name="Tangrot J."/>
            <person name="Rosling A."/>
        </authorList>
    </citation>
    <scope>NUCLEOTIDE SEQUENCE</scope>
    <source>
        <strain evidence="1">MA461A</strain>
    </source>
</reference>
<evidence type="ECO:0000313" key="1">
    <source>
        <dbReference type="EMBL" id="CAG8740670.1"/>
    </source>
</evidence>
<dbReference type="EMBL" id="CAJVQC010028787">
    <property type="protein sequence ID" value="CAG8740670.1"/>
    <property type="molecule type" value="Genomic_DNA"/>
</dbReference>